<dbReference type="AlphaFoldDB" id="A0A1R3G1T7"/>
<accession>A0A1R3G1T7</accession>
<evidence type="ECO:0000313" key="2">
    <source>
        <dbReference type="Proteomes" id="UP000188268"/>
    </source>
</evidence>
<reference evidence="1 2" key="1">
    <citation type="submission" date="2013-09" db="EMBL/GenBank/DDBJ databases">
        <title>Corchorus capsularis genome sequencing.</title>
        <authorList>
            <person name="Alam M."/>
            <person name="Haque M.S."/>
            <person name="Islam M.S."/>
            <person name="Emdad E.M."/>
            <person name="Islam M.M."/>
            <person name="Ahmed B."/>
            <person name="Halim A."/>
            <person name="Hossen Q.M.M."/>
            <person name="Hossain M.Z."/>
            <person name="Ahmed R."/>
            <person name="Khan M.M."/>
            <person name="Islam R."/>
            <person name="Rashid M.M."/>
            <person name="Khan S.A."/>
            <person name="Rahman M.S."/>
            <person name="Alam M."/>
        </authorList>
    </citation>
    <scope>NUCLEOTIDE SEQUENCE [LARGE SCALE GENOMIC DNA]</scope>
    <source>
        <strain evidence="2">cv. CVL-1</strain>
        <tissue evidence="1">Whole seedling</tissue>
    </source>
</reference>
<sequence>MASLNFEANSSYSSLSKFLKHRSYSRPLTSKPSRLAKGAITSSVCRIKFGLLSIEKRNSTLFI</sequence>
<dbReference type="Proteomes" id="UP000188268">
    <property type="component" value="Unassembled WGS sequence"/>
</dbReference>
<dbReference type="Gramene" id="OMO52034">
    <property type="protein sequence ID" value="OMO52034"/>
    <property type="gene ID" value="CCACVL1_29406"/>
</dbReference>
<evidence type="ECO:0000313" key="1">
    <source>
        <dbReference type="EMBL" id="OMO52034.1"/>
    </source>
</evidence>
<comment type="caution">
    <text evidence="1">The sequence shown here is derived from an EMBL/GenBank/DDBJ whole genome shotgun (WGS) entry which is preliminary data.</text>
</comment>
<name>A0A1R3G1T7_COCAP</name>
<organism evidence="1 2">
    <name type="scientific">Corchorus capsularis</name>
    <name type="common">Jute</name>
    <dbReference type="NCBI Taxonomy" id="210143"/>
    <lineage>
        <taxon>Eukaryota</taxon>
        <taxon>Viridiplantae</taxon>
        <taxon>Streptophyta</taxon>
        <taxon>Embryophyta</taxon>
        <taxon>Tracheophyta</taxon>
        <taxon>Spermatophyta</taxon>
        <taxon>Magnoliopsida</taxon>
        <taxon>eudicotyledons</taxon>
        <taxon>Gunneridae</taxon>
        <taxon>Pentapetalae</taxon>
        <taxon>rosids</taxon>
        <taxon>malvids</taxon>
        <taxon>Malvales</taxon>
        <taxon>Malvaceae</taxon>
        <taxon>Grewioideae</taxon>
        <taxon>Apeibeae</taxon>
        <taxon>Corchorus</taxon>
    </lineage>
</organism>
<gene>
    <name evidence="1" type="ORF">CCACVL1_29406</name>
</gene>
<dbReference type="EMBL" id="AWWV01015619">
    <property type="protein sequence ID" value="OMO52034.1"/>
    <property type="molecule type" value="Genomic_DNA"/>
</dbReference>
<protein>
    <submittedName>
        <fullName evidence="1">Uncharacterized protein</fullName>
    </submittedName>
</protein>
<keyword evidence="2" id="KW-1185">Reference proteome</keyword>
<proteinExistence type="predicted"/>